<name>A0A2T0JX71_9ACTN</name>
<proteinExistence type="predicted"/>
<dbReference type="InterPro" id="IPR007278">
    <property type="entry name" value="DUF397"/>
</dbReference>
<dbReference type="AlphaFoldDB" id="A0A2T0JX71"/>
<reference evidence="2 3" key="1">
    <citation type="submission" date="2018-03" db="EMBL/GenBank/DDBJ databases">
        <title>Genomic Encyclopedia of Archaeal and Bacterial Type Strains, Phase II (KMG-II): from individual species to whole genera.</title>
        <authorList>
            <person name="Goeker M."/>
        </authorList>
    </citation>
    <scope>NUCLEOTIDE SEQUENCE [LARGE SCALE GENOMIC DNA]</scope>
    <source>
        <strain evidence="2 3">DSM 43146</strain>
    </source>
</reference>
<comment type="caution">
    <text evidence="2">The sequence shown here is derived from an EMBL/GenBank/DDBJ whole genome shotgun (WGS) entry which is preliminary data.</text>
</comment>
<keyword evidence="3" id="KW-1185">Reference proteome</keyword>
<dbReference type="EMBL" id="PVMZ01000027">
    <property type="protein sequence ID" value="PRX12598.1"/>
    <property type="molecule type" value="Genomic_DNA"/>
</dbReference>
<dbReference type="Proteomes" id="UP000239415">
    <property type="component" value="Unassembled WGS sequence"/>
</dbReference>
<gene>
    <name evidence="2" type="ORF">CLV67_12721</name>
</gene>
<dbReference type="Pfam" id="PF04149">
    <property type="entry name" value="DUF397"/>
    <property type="match status" value="1"/>
</dbReference>
<accession>A0A2T0JX71</accession>
<sequence length="66" mass="7187">MIGDEGWFKSSHSTGTARCVQARFLAAGGVAIRHSADDRSAVLRYTQAEWDAFVQGVKDGEFDGPR</sequence>
<organism evidence="2 3">
    <name type="scientific">Actinoplanes italicus</name>
    <dbReference type="NCBI Taxonomy" id="113567"/>
    <lineage>
        <taxon>Bacteria</taxon>
        <taxon>Bacillati</taxon>
        <taxon>Actinomycetota</taxon>
        <taxon>Actinomycetes</taxon>
        <taxon>Micromonosporales</taxon>
        <taxon>Micromonosporaceae</taxon>
        <taxon>Actinoplanes</taxon>
    </lineage>
</organism>
<dbReference type="RefSeq" id="WP_249037986.1">
    <property type="nucleotide sequence ID" value="NZ_PVMZ01000027.1"/>
</dbReference>
<feature type="domain" description="DUF397" evidence="1">
    <location>
        <begin position="6"/>
        <end position="58"/>
    </location>
</feature>
<protein>
    <submittedName>
        <fullName evidence="2">Uncharacterized protein DUF397</fullName>
    </submittedName>
</protein>
<evidence type="ECO:0000259" key="1">
    <source>
        <dbReference type="Pfam" id="PF04149"/>
    </source>
</evidence>
<evidence type="ECO:0000313" key="3">
    <source>
        <dbReference type="Proteomes" id="UP000239415"/>
    </source>
</evidence>
<evidence type="ECO:0000313" key="2">
    <source>
        <dbReference type="EMBL" id="PRX12598.1"/>
    </source>
</evidence>